<dbReference type="PRINTS" id="PR00791">
    <property type="entry name" value="PEPDIPTASEA"/>
</dbReference>
<feature type="non-terminal residue" evidence="8">
    <location>
        <position position="1"/>
    </location>
</feature>
<gene>
    <name evidence="8" type="ORF">MNOR_LOCUS14527</name>
</gene>
<feature type="binding site" evidence="5">
    <location>
        <position position="67"/>
    </location>
    <ligand>
        <name>chloride</name>
        <dbReference type="ChEBI" id="CHEBI:17996"/>
        <label>1</label>
    </ligand>
</feature>
<accession>A0AAV2QML4</accession>
<comment type="similarity">
    <text evidence="1 6 7">Belongs to the peptidase M2 family.</text>
</comment>
<dbReference type="GO" id="GO:0008241">
    <property type="term" value="F:peptidyl-dipeptidase activity"/>
    <property type="evidence" value="ECO:0007669"/>
    <property type="project" value="InterPro"/>
</dbReference>
<dbReference type="Proteomes" id="UP001497623">
    <property type="component" value="Unassembled WGS sequence"/>
</dbReference>
<dbReference type="PANTHER" id="PTHR10514:SF24">
    <property type="entry name" value="ANGIOTENSIN-CONVERTING ENZYME 2"/>
    <property type="match status" value="1"/>
</dbReference>
<dbReference type="EMBL" id="CAXKWB010008733">
    <property type="protein sequence ID" value="CAL4092147.1"/>
    <property type="molecule type" value="Genomic_DNA"/>
</dbReference>
<dbReference type="GO" id="GO:0004180">
    <property type="term" value="F:carboxypeptidase activity"/>
    <property type="evidence" value="ECO:0007669"/>
    <property type="project" value="UniProtKB-KW"/>
</dbReference>
<dbReference type="AlphaFoldDB" id="A0AAV2QML4"/>
<dbReference type="SUPFAM" id="SSF55486">
    <property type="entry name" value="Metalloproteases ('zincins'), catalytic domain"/>
    <property type="match status" value="1"/>
</dbReference>
<evidence type="ECO:0000256" key="2">
    <source>
        <dbReference type="ARBA" id="ARBA00022729"/>
    </source>
</evidence>
<comment type="caution">
    <text evidence="8">The sequence shown here is derived from an EMBL/GenBank/DDBJ whole genome shotgun (WGS) entry which is preliminary data.</text>
</comment>
<dbReference type="GO" id="GO:0046872">
    <property type="term" value="F:metal ion binding"/>
    <property type="evidence" value="ECO:0007669"/>
    <property type="project" value="UniProtKB-KW"/>
</dbReference>
<evidence type="ECO:0000256" key="4">
    <source>
        <dbReference type="ARBA" id="ARBA00023180"/>
    </source>
</evidence>
<keyword evidence="2" id="KW-0732">Signal</keyword>
<dbReference type="PROSITE" id="PS52011">
    <property type="entry name" value="PEPTIDASE_M2"/>
    <property type="match status" value="1"/>
</dbReference>
<feature type="non-terminal residue" evidence="8">
    <location>
        <position position="124"/>
    </location>
</feature>
<sequence length="124" mass="14839">CLSLNPELKDLMKNSKDYEKLKWAWEEWRTAVGRKLKPLYLQYVELINKQAQLNNYTDYGHMSRMSYESETFEEDMLSLYDELKPLYELLHSYVRRKSYNQYGSKIIKLDGPLPACILGDMWGR</sequence>
<dbReference type="PANTHER" id="PTHR10514">
    <property type="entry name" value="ANGIOTENSIN-CONVERTING ENZYME"/>
    <property type="match status" value="1"/>
</dbReference>
<evidence type="ECO:0000256" key="1">
    <source>
        <dbReference type="ARBA" id="ARBA00008139"/>
    </source>
</evidence>
<evidence type="ECO:0000256" key="7">
    <source>
        <dbReference type="RuleBase" id="RU361144"/>
    </source>
</evidence>
<keyword evidence="7" id="KW-0862">Zinc</keyword>
<reference evidence="8 9" key="1">
    <citation type="submission" date="2024-05" db="EMBL/GenBank/DDBJ databases">
        <authorList>
            <person name="Wallberg A."/>
        </authorList>
    </citation>
    <scope>NUCLEOTIDE SEQUENCE [LARGE SCALE GENOMIC DNA]</scope>
</reference>
<comment type="cofactor">
    <cofactor evidence="7">
        <name>Zn(2+)</name>
        <dbReference type="ChEBI" id="CHEBI:29105"/>
    </cofactor>
    <text evidence="7">Binds 1 zinc ion per subunit.</text>
</comment>
<evidence type="ECO:0000256" key="3">
    <source>
        <dbReference type="ARBA" id="ARBA00023157"/>
    </source>
</evidence>
<organism evidence="8 9">
    <name type="scientific">Meganyctiphanes norvegica</name>
    <name type="common">Northern krill</name>
    <name type="synonym">Thysanopoda norvegica</name>
    <dbReference type="NCBI Taxonomy" id="48144"/>
    <lineage>
        <taxon>Eukaryota</taxon>
        <taxon>Metazoa</taxon>
        <taxon>Ecdysozoa</taxon>
        <taxon>Arthropoda</taxon>
        <taxon>Crustacea</taxon>
        <taxon>Multicrustacea</taxon>
        <taxon>Malacostraca</taxon>
        <taxon>Eumalacostraca</taxon>
        <taxon>Eucarida</taxon>
        <taxon>Euphausiacea</taxon>
        <taxon>Euphausiidae</taxon>
        <taxon>Meganyctiphanes</taxon>
    </lineage>
</organism>
<keyword evidence="4 7" id="KW-0325">Glycoprotein</keyword>
<keyword evidence="9" id="KW-1185">Reference proteome</keyword>
<evidence type="ECO:0000256" key="6">
    <source>
        <dbReference type="PROSITE-ProRule" id="PRU01355"/>
    </source>
</evidence>
<protein>
    <recommendedName>
        <fullName evidence="7">Angiotensin-converting enzyme</fullName>
        <ecNumber evidence="7">3.4.-.-</ecNumber>
    </recommendedName>
</protein>
<keyword evidence="7" id="KW-0482">Metalloprotease</keyword>
<dbReference type="GO" id="GO:0008237">
    <property type="term" value="F:metallopeptidase activity"/>
    <property type="evidence" value="ECO:0007669"/>
    <property type="project" value="UniProtKB-KW"/>
</dbReference>
<dbReference type="EC" id="3.4.-.-" evidence="7"/>
<evidence type="ECO:0000313" key="9">
    <source>
        <dbReference type="Proteomes" id="UP001497623"/>
    </source>
</evidence>
<keyword evidence="7" id="KW-0645">Protease</keyword>
<dbReference type="Pfam" id="PF01401">
    <property type="entry name" value="Peptidase_M2"/>
    <property type="match status" value="1"/>
</dbReference>
<name>A0AAV2QML4_MEGNR</name>
<comment type="caution">
    <text evidence="6">Lacks conserved residue(s) required for the propagation of feature annotation.</text>
</comment>
<proteinExistence type="inferred from homology"/>
<keyword evidence="3" id="KW-1015">Disulfide bond</keyword>
<keyword evidence="7" id="KW-0479">Metal-binding</keyword>
<evidence type="ECO:0000256" key="5">
    <source>
        <dbReference type="PIRSR" id="PIRSR601548-2"/>
    </source>
</evidence>
<keyword evidence="7" id="KW-0121">Carboxypeptidase</keyword>
<dbReference type="GO" id="GO:0005886">
    <property type="term" value="C:plasma membrane"/>
    <property type="evidence" value="ECO:0007669"/>
    <property type="project" value="TreeGrafter"/>
</dbReference>
<keyword evidence="7" id="KW-0378">Hydrolase</keyword>
<dbReference type="InterPro" id="IPR001548">
    <property type="entry name" value="Peptidase_M2"/>
</dbReference>
<dbReference type="GO" id="GO:0006508">
    <property type="term" value="P:proteolysis"/>
    <property type="evidence" value="ECO:0007669"/>
    <property type="project" value="UniProtKB-KW"/>
</dbReference>
<evidence type="ECO:0000313" key="8">
    <source>
        <dbReference type="EMBL" id="CAL4092147.1"/>
    </source>
</evidence>